<keyword evidence="4" id="KW-1185">Reference proteome</keyword>
<dbReference type="PANTHER" id="PTHR43574">
    <property type="entry name" value="EPIMERASE-RELATED"/>
    <property type="match status" value="1"/>
</dbReference>
<evidence type="ECO:0000256" key="1">
    <source>
        <dbReference type="ARBA" id="ARBA00023027"/>
    </source>
</evidence>
<organism evidence="3 4">
    <name type="scientific">Reichenbachiella agarivorans</name>
    <dbReference type="NCBI Taxonomy" id="2979464"/>
    <lineage>
        <taxon>Bacteria</taxon>
        <taxon>Pseudomonadati</taxon>
        <taxon>Bacteroidota</taxon>
        <taxon>Cytophagia</taxon>
        <taxon>Cytophagales</taxon>
        <taxon>Reichenbachiellaceae</taxon>
        <taxon>Reichenbachiella</taxon>
    </lineage>
</organism>
<name>A0ABY6CSR4_9BACT</name>
<evidence type="ECO:0000313" key="4">
    <source>
        <dbReference type="Proteomes" id="UP001065174"/>
    </source>
</evidence>
<dbReference type="PRINTS" id="PR01713">
    <property type="entry name" value="NUCEPIMERASE"/>
</dbReference>
<evidence type="ECO:0000313" key="3">
    <source>
        <dbReference type="EMBL" id="UXP33567.1"/>
    </source>
</evidence>
<dbReference type="RefSeq" id="WP_262310996.1">
    <property type="nucleotide sequence ID" value="NZ_CP106679.1"/>
</dbReference>
<keyword evidence="1" id="KW-0520">NAD</keyword>
<reference evidence="3" key="1">
    <citation type="submission" date="2022-09" db="EMBL/GenBank/DDBJ databases">
        <title>Comparative genomics and taxonomic characterization of three novel marine species of genus Reichenbachiella exhibiting antioxidant and polysaccharide degradation activities.</title>
        <authorList>
            <person name="Muhammad N."/>
            <person name="Lee Y.-J."/>
            <person name="Ko J."/>
            <person name="Kim S.-G."/>
        </authorList>
    </citation>
    <scope>NUCLEOTIDE SEQUENCE</scope>
    <source>
        <strain evidence="3">BKB1-1</strain>
    </source>
</reference>
<dbReference type="InterPro" id="IPR001509">
    <property type="entry name" value="Epimerase_deHydtase"/>
</dbReference>
<accession>A0ABY6CSR4</accession>
<dbReference type="Gene3D" id="3.40.50.720">
    <property type="entry name" value="NAD(P)-binding Rossmann-like Domain"/>
    <property type="match status" value="1"/>
</dbReference>
<dbReference type="EMBL" id="CP106679">
    <property type="protein sequence ID" value="UXP33567.1"/>
    <property type="molecule type" value="Genomic_DNA"/>
</dbReference>
<dbReference type="SUPFAM" id="SSF51735">
    <property type="entry name" value="NAD(P)-binding Rossmann-fold domains"/>
    <property type="match status" value="1"/>
</dbReference>
<protein>
    <submittedName>
        <fullName evidence="3">NAD-dependent epimerase/dehydratase family protein</fullName>
    </submittedName>
</protein>
<sequence>METVLVTGAAGFIGFHLSKKLCDEGYKVIGIDNLNEYYDVDLKKARIKILQDLSSFTFYKVDLNELALGDVFKSCKIDVVVNLAAQAGVRHSIECPDDYVSSNISGFVKLIELSKQYKIRHFMYASSASVYGANKSIPFKTTDSTDHPISLYAASKKSNELIAHSYSALFGLPVTGLRFFSVYGPYGRPDMALFKFTKAILEEKPMDVYNHGKMKRSFTFVDDVCESVFRLINKIPRNNDNWDGINMNPSSSFAPYRVFNVGNDQVVDLVYYIGLIENRLNKKAIMNYLPMQPGDISESKPHLQDLVDEIDYRPSTSIEKGINAFIDWYREYYKI</sequence>
<dbReference type="InterPro" id="IPR036291">
    <property type="entry name" value="NAD(P)-bd_dom_sf"/>
</dbReference>
<dbReference type="Pfam" id="PF01370">
    <property type="entry name" value="Epimerase"/>
    <property type="match status" value="1"/>
</dbReference>
<evidence type="ECO:0000259" key="2">
    <source>
        <dbReference type="Pfam" id="PF01370"/>
    </source>
</evidence>
<feature type="domain" description="NAD-dependent epimerase/dehydratase" evidence="2">
    <location>
        <begin position="4"/>
        <end position="235"/>
    </location>
</feature>
<proteinExistence type="predicted"/>
<dbReference type="Proteomes" id="UP001065174">
    <property type="component" value="Chromosome"/>
</dbReference>
<dbReference type="Gene3D" id="3.90.25.10">
    <property type="entry name" value="UDP-galactose 4-epimerase, domain 1"/>
    <property type="match status" value="1"/>
</dbReference>
<gene>
    <name evidence="3" type="ORF">N6H18_06315</name>
</gene>